<dbReference type="InterPro" id="IPR055194">
    <property type="entry name" value="UBR1-like_WH"/>
</dbReference>
<dbReference type="PANTHER" id="PTHR21497">
    <property type="entry name" value="UBIQUITIN LIGASE E3 ALPHA-RELATED"/>
    <property type="match status" value="1"/>
</dbReference>
<comment type="similarity">
    <text evidence="1">Belongs to the E3 ubiquitin-protein ligase UBR1-like family.</text>
</comment>
<dbReference type="InterPro" id="IPR044046">
    <property type="entry name" value="E3_ligase_UBR-like_C"/>
</dbReference>
<evidence type="ECO:0000259" key="2">
    <source>
        <dbReference type="Pfam" id="PF18995"/>
    </source>
</evidence>
<comment type="function">
    <text evidence="1">Ubiquitin ligase protein which is a component of the N-end rule pathway. Recognizes and binds to proteins bearing specific N-terminal residues that are destabilizing according to the N-end rule, leading to their ubiquitination and subsequent degradation.</text>
</comment>
<evidence type="ECO:0000259" key="3">
    <source>
        <dbReference type="Pfam" id="PF22960"/>
    </source>
</evidence>
<comment type="catalytic activity">
    <reaction evidence="1">
        <text>S-ubiquitinyl-[E2 ubiquitin-conjugating enzyme]-L-cysteine + [acceptor protein]-L-lysine = [E2 ubiquitin-conjugating enzyme]-L-cysteine + N(6)-ubiquitinyl-[acceptor protein]-L-lysine.</text>
        <dbReference type="EC" id="2.3.2.27"/>
    </reaction>
</comment>
<dbReference type="Pfam" id="PF18995">
    <property type="entry name" value="PRT6_C"/>
    <property type="match status" value="1"/>
</dbReference>
<dbReference type="EC" id="2.3.2.27" evidence="1"/>
<comment type="caution">
    <text evidence="4">The sequence shown here is derived from an EMBL/GenBank/DDBJ whole genome shotgun (WGS) entry which is preliminary data.</text>
</comment>
<keyword evidence="1" id="KW-0479">Metal-binding</keyword>
<dbReference type="InterPro" id="IPR039164">
    <property type="entry name" value="UBR1-like"/>
</dbReference>
<keyword evidence="1" id="KW-0863">Zinc-finger</keyword>
<dbReference type="Proteomes" id="UP001217089">
    <property type="component" value="Unassembled WGS sequence"/>
</dbReference>
<name>A0ABQ9FC44_TEGGR</name>
<evidence type="ECO:0000313" key="4">
    <source>
        <dbReference type="EMBL" id="KAJ8313258.1"/>
    </source>
</evidence>
<dbReference type="InterPro" id="IPR042065">
    <property type="entry name" value="E3_ELL-like"/>
</dbReference>
<evidence type="ECO:0000313" key="5">
    <source>
        <dbReference type="Proteomes" id="UP001217089"/>
    </source>
</evidence>
<dbReference type="SUPFAM" id="SSF46785">
    <property type="entry name" value="Winged helix' DNA-binding domain"/>
    <property type="match status" value="1"/>
</dbReference>
<dbReference type="Gene3D" id="1.10.10.2670">
    <property type="entry name" value="E3 ubiquitin-protein ligase"/>
    <property type="match status" value="1"/>
</dbReference>
<keyword evidence="1" id="KW-0833">Ubl conjugation pathway</keyword>
<sequence length="866" mass="98331">MLAEEFLNLLVVILGERYVPGIGMVDEDDVVRREVIHHLCIAPMPHSELSKNLPEDSNHETGIERVIHQVATFKNPTEGSMGGKGIFELKPEYYKQYNPYFYHYSRAEQSKSEESQMKRKKQANEDYDERNILSLLESLVGSENITHDSSKDLLTWVLKFFIEVKQMQMSSDSLHMDTLDQVSSTAGQKSAEKERKAKIAAKRRAKIMAQISDMQKNFIKDNAELFKNTDPDMANASSDMDIRSTVLSQCRSKVLSDGETHDPLLTSADLNTGTFTSSCGHIMHSDCWQRFFDAILAKERRRPLRFRPSLSYNVDQMEFLCPLCECINNTVIPLVPSLPTLCTESNKKQVNVSFDEWLKEILKMRQFYKKVEKHPAKSTKESVAHLLLGCVCVNPSIRFSDDLKEMMKKFSRDVYSFGLKVEPDDKNERVPIVVWNTCAFTIQTIEQFLRLEQRALFGGLSSRQSDCLGALIKFAAVCGQVIPHDVIKHHCLRLLSELMQGKQDKEDETFCILDYDMFHYLTLLTMTLPSLYTEKQHSDNLCIPSGGVNDHNVLYLILTAHLVQIMLTCDVPCQAMETESGDPDSEALLRIFKNLRKNANIKPTETHLLPWQLKTYLKEACLPFLRCTGILFQNITSVPPPAELTEAGREDEFEALCRYLALPLHLSELFENNGLQIQNLVEIWSSSNTVKDRFSASSEAVVTYPLPVNQLIELPQDYSELINKVSTFTCPKSDGDESRAPTMCLVCGKMLCSQSYCCQTEIEGVTVGAATEHIYKCGAGTGIFLRVRECQILLLSGRTKGCFVPPPYLDIYGETDQGLRRGNPLHLSSENYRSLQKLWFSHSIPETVAHNLESNTNLLTIDWQHL</sequence>
<dbReference type="PANTHER" id="PTHR21497:SF24">
    <property type="entry name" value="E3 UBIQUITIN-PROTEIN LIGASE UBR1"/>
    <property type="match status" value="1"/>
</dbReference>
<feature type="domain" description="E3 ubiquitin-protein ligase UBR-like C-terminal" evidence="2">
    <location>
        <begin position="417"/>
        <end position="841"/>
    </location>
</feature>
<dbReference type="Pfam" id="PF22960">
    <property type="entry name" value="WHD_UBR1"/>
    <property type="match status" value="1"/>
</dbReference>
<evidence type="ECO:0000256" key="1">
    <source>
        <dbReference type="RuleBase" id="RU366018"/>
    </source>
</evidence>
<dbReference type="EMBL" id="JARBDR010000385">
    <property type="protein sequence ID" value="KAJ8313258.1"/>
    <property type="molecule type" value="Genomic_DNA"/>
</dbReference>
<protein>
    <recommendedName>
        <fullName evidence="1">E3 ubiquitin-protein ligase</fullName>
        <ecNumber evidence="1">2.3.2.27</ecNumber>
    </recommendedName>
</protein>
<organism evidence="4 5">
    <name type="scientific">Tegillarca granosa</name>
    <name type="common">Malaysian cockle</name>
    <name type="synonym">Anadara granosa</name>
    <dbReference type="NCBI Taxonomy" id="220873"/>
    <lineage>
        <taxon>Eukaryota</taxon>
        <taxon>Metazoa</taxon>
        <taxon>Spiralia</taxon>
        <taxon>Lophotrochozoa</taxon>
        <taxon>Mollusca</taxon>
        <taxon>Bivalvia</taxon>
        <taxon>Autobranchia</taxon>
        <taxon>Pteriomorphia</taxon>
        <taxon>Arcoida</taxon>
        <taxon>Arcoidea</taxon>
        <taxon>Arcidae</taxon>
        <taxon>Tegillarca</taxon>
    </lineage>
</organism>
<keyword evidence="1" id="KW-0862">Zinc</keyword>
<accession>A0ABQ9FC44</accession>
<dbReference type="InterPro" id="IPR036390">
    <property type="entry name" value="WH_DNA-bd_sf"/>
</dbReference>
<proteinExistence type="inferred from homology"/>
<comment type="pathway">
    <text evidence="1">Protein modification; protein ubiquitination.</text>
</comment>
<keyword evidence="1" id="KW-0808">Transferase</keyword>
<keyword evidence="5" id="KW-1185">Reference proteome</keyword>
<feature type="domain" description="E3 ubiquitin-protein ligase UBR1-like winged-helix" evidence="3">
    <location>
        <begin position="31"/>
        <end position="128"/>
    </location>
</feature>
<gene>
    <name evidence="4" type="ORF">KUTeg_009175</name>
</gene>
<reference evidence="4 5" key="1">
    <citation type="submission" date="2022-12" db="EMBL/GenBank/DDBJ databases">
        <title>Chromosome-level genome of Tegillarca granosa.</title>
        <authorList>
            <person name="Kim J."/>
        </authorList>
    </citation>
    <scope>NUCLEOTIDE SEQUENCE [LARGE SCALE GENOMIC DNA]</scope>
    <source>
        <strain evidence="4">Teg-2019</strain>
        <tissue evidence="4">Adductor muscle</tissue>
    </source>
</reference>